<evidence type="ECO:0000256" key="5">
    <source>
        <dbReference type="ARBA" id="ARBA00023136"/>
    </source>
</evidence>
<dbReference type="Gene3D" id="2.40.170.20">
    <property type="entry name" value="TonB-dependent receptor, beta-barrel domain"/>
    <property type="match status" value="1"/>
</dbReference>
<organism evidence="9 10">
    <name type="scientific">Neolewinella lacunae</name>
    <dbReference type="NCBI Taxonomy" id="1517758"/>
    <lineage>
        <taxon>Bacteria</taxon>
        <taxon>Pseudomonadati</taxon>
        <taxon>Bacteroidota</taxon>
        <taxon>Saprospiria</taxon>
        <taxon>Saprospirales</taxon>
        <taxon>Lewinellaceae</taxon>
        <taxon>Neolewinella</taxon>
    </lineage>
</organism>
<evidence type="ECO:0000256" key="3">
    <source>
        <dbReference type="ARBA" id="ARBA00022452"/>
    </source>
</evidence>
<evidence type="ECO:0000256" key="4">
    <source>
        <dbReference type="ARBA" id="ARBA00022692"/>
    </source>
</evidence>
<evidence type="ECO:0000256" key="6">
    <source>
        <dbReference type="ARBA" id="ARBA00023237"/>
    </source>
</evidence>
<keyword evidence="5 7" id="KW-0472">Membrane</keyword>
<name>A0A923TDG3_9BACT</name>
<evidence type="ECO:0000256" key="1">
    <source>
        <dbReference type="ARBA" id="ARBA00004571"/>
    </source>
</evidence>
<dbReference type="NCBIfam" id="TIGR04057">
    <property type="entry name" value="SusC_RagA_signa"/>
    <property type="match status" value="1"/>
</dbReference>
<gene>
    <name evidence="9" type="ORF">H9S92_11595</name>
</gene>
<evidence type="ECO:0000256" key="2">
    <source>
        <dbReference type="ARBA" id="ARBA00022448"/>
    </source>
</evidence>
<dbReference type="Gene3D" id="2.60.40.1120">
    <property type="entry name" value="Carboxypeptidase-like, regulatory domain"/>
    <property type="match status" value="1"/>
</dbReference>
<comment type="similarity">
    <text evidence="7">Belongs to the TonB-dependent receptor family.</text>
</comment>
<dbReference type="SUPFAM" id="SSF56935">
    <property type="entry name" value="Porins"/>
    <property type="match status" value="1"/>
</dbReference>
<keyword evidence="4 7" id="KW-0812">Transmembrane</keyword>
<reference evidence="9" key="1">
    <citation type="submission" date="2020-08" db="EMBL/GenBank/DDBJ databases">
        <title>Lewinella bacteria from marine environments.</title>
        <authorList>
            <person name="Zhong Y."/>
        </authorList>
    </citation>
    <scope>NUCLEOTIDE SEQUENCE</scope>
    <source>
        <strain evidence="9">KCTC 42187</strain>
    </source>
</reference>
<accession>A0A923TDG3</accession>
<dbReference type="Pfam" id="PF13715">
    <property type="entry name" value="CarbopepD_reg_2"/>
    <property type="match status" value="1"/>
</dbReference>
<evidence type="ECO:0000259" key="8">
    <source>
        <dbReference type="Pfam" id="PF07715"/>
    </source>
</evidence>
<evidence type="ECO:0000313" key="9">
    <source>
        <dbReference type="EMBL" id="MBC6994812.1"/>
    </source>
</evidence>
<dbReference type="AlphaFoldDB" id="A0A923TDG3"/>
<dbReference type="InterPro" id="IPR036942">
    <property type="entry name" value="Beta-barrel_TonB_sf"/>
</dbReference>
<dbReference type="PROSITE" id="PS52016">
    <property type="entry name" value="TONB_DEPENDENT_REC_3"/>
    <property type="match status" value="1"/>
</dbReference>
<keyword evidence="2 7" id="KW-0813">Transport</keyword>
<dbReference type="GO" id="GO:0009279">
    <property type="term" value="C:cell outer membrane"/>
    <property type="evidence" value="ECO:0007669"/>
    <property type="project" value="UniProtKB-SubCell"/>
</dbReference>
<dbReference type="InterPro" id="IPR023996">
    <property type="entry name" value="TonB-dep_OMP_SusC/RagA"/>
</dbReference>
<dbReference type="InterPro" id="IPR039426">
    <property type="entry name" value="TonB-dep_rcpt-like"/>
</dbReference>
<dbReference type="RefSeq" id="WP_187466882.1">
    <property type="nucleotide sequence ID" value="NZ_JACSIT010000104.1"/>
</dbReference>
<dbReference type="Proteomes" id="UP000650081">
    <property type="component" value="Unassembled WGS sequence"/>
</dbReference>
<keyword evidence="3 7" id="KW-1134">Transmembrane beta strand</keyword>
<dbReference type="Pfam" id="PF07715">
    <property type="entry name" value="Plug"/>
    <property type="match status" value="1"/>
</dbReference>
<dbReference type="SUPFAM" id="SSF49464">
    <property type="entry name" value="Carboxypeptidase regulatory domain-like"/>
    <property type="match status" value="1"/>
</dbReference>
<dbReference type="NCBIfam" id="TIGR04056">
    <property type="entry name" value="OMP_RagA_SusC"/>
    <property type="match status" value="1"/>
</dbReference>
<dbReference type="InterPro" id="IPR037066">
    <property type="entry name" value="Plug_dom_sf"/>
</dbReference>
<dbReference type="InterPro" id="IPR012910">
    <property type="entry name" value="Plug_dom"/>
</dbReference>
<sequence length="1007" mass="110944">MLRWLLIVCLGICLPGILGAQLMVKGKVTDETGEALVGVAIRVGDSGSGTLSDLDGNFELNVKDERVTLFLSYTGMRSLTYPLDRATITTTAGGLRQATLSLVLQSDVAQLKQVVVTAYRGAQERKDLVGSYEAVQLAELAPDRPEESIDKLLEGRIAGVQVNLTTGEPGLPVEVKIRGQSSLPRIGSGVAASTQPLFVLDGVPLFDVTETNSTGSVFSDVNSQRINPLTFLNPEDIESITVLKDASATALYGADAANGVVLITTKSVKNQDRLSFQVSYNQGYAKPIDEIKFLNTEEYVELARETLFNSNRNPAEAGTTEVFTDWRALVQRTSTNRDLDMVLSGGSAKGAGYRISAGYSELQGAHLRNGLEQLNLSVSLSVPLHEKLELGLRVNGSTQKREGISTYNAFSYPPNLPVRLADGSFNNDAFFARRPNPVAALEQNEDETNSKNLNSQINLSYAPGTTLQLRWLAGIDYISTDQFQYFSALNGSGAAQGGSLRLAQNDNGQWVSNVQASWSPQLGDAHHISLLGGGELNSQTQQRLVATGNSFPFDDLRQLRFLPADRTRVSESLFERRKASLYGELAYNYRYRYYLKLNGRRDASSIFGGDQQAQTLWALGSSWNISEEKWWGSQPLGISFAKLRLSYGITGNSRIGVYTARGLYRFTNDVYVDQVPLVASAPINDFLGWERKQQANLALDLGFGTDNPFRLTLEVYRNTTVDAITSAAVPLESGFTSVIANAASLRNQGVELTFHYDGATDRKWVYNSSFNVARNRNVLLDINTEDLPATVGDPRAFRIGEDVNSFYGIIFAGVDPATGKELFQLADGTITDEIAPTREIANLVKLGSGSPDFFGGWSHSLRHGRFTAAAQFNFSYGGLLFVNDLTFQDGRQILFNNQSVNQLDRWQQPGDVTDTPRPSIDKPLVSRSSRYVYQINYLQFASLSLNYRLKTGARTPLNTQQVNLFALVNNLGYWYDEPRRENRNTIAEYRFNFPQQRAVVVGVKLGW</sequence>
<dbReference type="InterPro" id="IPR023997">
    <property type="entry name" value="TonB-dep_OMP_SusC/RagA_CS"/>
</dbReference>
<evidence type="ECO:0000313" key="10">
    <source>
        <dbReference type="Proteomes" id="UP000650081"/>
    </source>
</evidence>
<dbReference type="InterPro" id="IPR008969">
    <property type="entry name" value="CarboxyPept-like_regulatory"/>
</dbReference>
<proteinExistence type="inferred from homology"/>
<protein>
    <submittedName>
        <fullName evidence="9">SusC/RagA family TonB-linked outer membrane protein</fullName>
    </submittedName>
</protein>
<comment type="subcellular location">
    <subcellularLocation>
        <location evidence="1 7">Cell outer membrane</location>
        <topology evidence="1 7">Multi-pass membrane protein</topology>
    </subcellularLocation>
</comment>
<comment type="caution">
    <text evidence="9">The sequence shown here is derived from an EMBL/GenBank/DDBJ whole genome shotgun (WGS) entry which is preliminary data.</text>
</comment>
<keyword evidence="6 7" id="KW-0998">Cell outer membrane</keyword>
<feature type="domain" description="TonB-dependent receptor plug" evidence="8">
    <location>
        <begin position="141"/>
        <end position="260"/>
    </location>
</feature>
<evidence type="ECO:0000256" key="7">
    <source>
        <dbReference type="PROSITE-ProRule" id="PRU01360"/>
    </source>
</evidence>
<dbReference type="Gene3D" id="2.170.130.10">
    <property type="entry name" value="TonB-dependent receptor, plug domain"/>
    <property type="match status" value="1"/>
</dbReference>
<keyword evidence="10" id="KW-1185">Reference proteome</keyword>
<dbReference type="EMBL" id="JACSIT010000104">
    <property type="protein sequence ID" value="MBC6994812.1"/>
    <property type="molecule type" value="Genomic_DNA"/>
</dbReference>